<proteinExistence type="predicted"/>
<dbReference type="EMBL" id="QUMQ01000001">
    <property type="protein sequence ID" value="REF96991.1"/>
    <property type="molecule type" value="Genomic_DNA"/>
</dbReference>
<evidence type="ECO:0000313" key="3">
    <source>
        <dbReference type="Proteomes" id="UP000256913"/>
    </source>
</evidence>
<accession>A0A3D9ZIC5</accession>
<reference evidence="2 3" key="1">
    <citation type="submission" date="2018-08" db="EMBL/GenBank/DDBJ databases">
        <title>Sequencing the genomes of 1000 actinobacteria strains.</title>
        <authorList>
            <person name="Klenk H.-P."/>
        </authorList>
    </citation>
    <scope>NUCLEOTIDE SEQUENCE [LARGE SCALE GENOMIC DNA]</scope>
    <source>
        <strain evidence="2 3">DSM 44099</strain>
    </source>
</reference>
<evidence type="ECO:0008006" key="4">
    <source>
        <dbReference type="Google" id="ProtNLM"/>
    </source>
</evidence>
<evidence type="ECO:0000313" key="2">
    <source>
        <dbReference type="EMBL" id="REF96991.1"/>
    </source>
</evidence>
<keyword evidence="1" id="KW-0812">Transmembrane</keyword>
<evidence type="ECO:0000256" key="1">
    <source>
        <dbReference type="SAM" id="Phobius"/>
    </source>
</evidence>
<sequence length="81" mass="8685">MPPGDRKRYSRHVIGPSAAPSFMRVVRVISLVAAAALLLAAGLAKFFDHDRAVMLTVFFGATVMLAVIGGVFVVPRHGHSR</sequence>
<name>A0A3D9ZIC5_9ACTN</name>
<feature type="transmembrane region" description="Helical" evidence="1">
    <location>
        <begin position="54"/>
        <end position="74"/>
    </location>
</feature>
<keyword evidence="1" id="KW-0472">Membrane</keyword>
<dbReference type="Proteomes" id="UP000256913">
    <property type="component" value="Unassembled WGS sequence"/>
</dbReference>
<protein>
    <recommendedName>
        <fullName evidence="4">DUF202 domain-containing protein</fullName>
    </recommendedName>
</protein>
<comment type="caution">
    <text evidence="2">The sequence shown here is derived from an EMBL/GenBank/DDBJ whole genome shotgun (WGS) entry which is preliminary data.</text>
</comment>
<dbReference type="AlphaFoldDB" id="A0A3D9ZIC5"/>
<gene>
    <name evidence="2" type="ORF">DFJ67_2986</name>
</gene>
<organism evidence="2 3">
    <name type="scientific">Asanoa ferruginea</name>
    <dbReference type="NCBI Taxonomy" id="53367"/>
    <lineage>
        <taxon>Bacteria</taxon>
        <taxon>Bacillati</taxon>
        <taxon>Actinomycetota</taxon>
        <taxon>Actinomycetes</taxon>
        <taxon>Micromonosporales</taxon>
        <taxon>Micromonosporaceae</taxon>
        <taxon>Asanoa</taxon>
    </lineage>
</organism>
<keyword evidence="3" id="KW-1185">Reference proteome</keyword>
<keyword evidence="1" id="KW-1133">Transmembrane helix</keyword>